<dbReference type="PANTHER" id="PTHR43002">
    <property type="entry name" value="GLYCOGEN DEBRANCHING ENZYME"/>
    <property type="match status" value="1"/>
</dbReference>
<dbReference type="AlphaFoldDB" id="A0A3S1D867"/>
<dbReference type="Gene3D" id="2.60.40.10">
    <property type="entry name" value="Immunoglobulins"/>
    <property type="match status" value="1"/>
</dbReference>
<dbReference type="EMBL" id="RZNX01000005">
    <property type="protein sequence ID" value="RUT29913.1"/>
    <property type="molecule type" value="Genomic_DNA"/>
</dbReference>
<dbReference type="InterPro" id="IPR004193">
    <property type="entry name" value="Glyco_hydro_13_N"/>
</dbReference>
<dbReference type="NCBIfam" id="TIGR02104">
    <property type="entry name" value="pulA_typeI"/>
    <property type="match status" value="1"/>
</dbReference>
<comment type="similarity">
    <text evidence="1">Belongs to the glycosyl hydrolase 13 family.</text>
</comment>
<gene>
    <name evidence="3" type="primary">pulA</name>
    <name evidence="3" type="ORF">EJP77_13970</name>
</gene>
<keyword evidence="3" id="KW-0326">Glycosidase</keyword>
<comment type="caution">
    <text evidence="3">The sequence shown here is derived from an EMBL/GenBank/DDBJ whole genome shotgun (WGS) entry which is preliminary data.</text>
</comment>
<accession>A0A3S1D867</accession>
<dbReference type="Gene3D" id="2.60.40.1180">
    <property type="entry name" value="Golgi alpha-mannosidase II"/>
    <property type="match status" value="1"/>
</dbReference>
<dbReference type="Gene3D" id="3.20.20.80">
    <property type="entry name" value="Glycosidases"/>
    <property type="match status" value="1"/>
</dbReference>
<dbReference type="CDD" id="cd11341">
    <property type="entry name" value="AmyAc_Pullulanase_LD-like"/>
    <property type="match status" value="1"/>
</dbReference>
<reference evidence="3 4" key="1">
    <citation type="submission" date="2018-12" db="EMBL/GenBank/DDBJ databases">
        <authorList>
            <person name="Sun L."/>
            <person name="Chen Z."/>
        </authorList>
    </citation>
    <scope>NUCLEOTIDE SEQUENCE [LARGE SCALE GENOMIC DNA]</scope>
    <source>
        <strain evidence="3 4">3-5-3</strain>
    </source>
</reference>
<dbReference type="EC" id="3.2.1.41" evidence="3"/>
<dbReference type="Proteomes" id="UP000272464">
    <property type="component" value="Unassembled WGS sequence"/>
</dbReference>
<proteinExistence type="inferred from homology"/>
<dbReference type="InterPro" id="IPR014756">
    <property type="entry name" value="Ig_E-set"/>
</dbReference>
<dbReference type="InterPro" id="IPR017853">
    <property type="entry name" value="GH"/>
</dbReference>
<keyword evidence="4" id="KW-1185">Reference proteome</keyword>
<evidence type="ECO:0000313" key="4">
    <source>
        <dbReference type="Proteomes" id="UP000272464"/>
    </source>
</evidence>
<evidence type="ECO:0000313" key="3">
    <source>
        <dbReference type="EMBL" id="RUT29913.1"/>
    </source>
</evidence>
<dbReference type="SUPFAM" id="SSF81296">
    <property type="entry name" value="E set domains"/>
    <property type="match status" value="1"/>
</dbReference>
<dbReference type="CDD" id="cd02860">
    <property type="entry name" value="E_set_Pullulanase"/>
    <property type="match status" value="1"/>
</dbReference>
<dbReference type="OrthoDB" id="9761875at2"/>
<keyword evidence="3" id="KW-0378">Hydrolase</keyword>
<evidence type="ECO:0000256" key="1">
    <source>
        <dbReference type="ARBA" id="ARBA00008061"/>
    </source>
</evidence>
<evidence type="ECO:0000259" key="2">
    <source>
        <dbReference type="SMART" id="SM00642"/>
    </source>
</evidence>
<protein>
    <submittedName>
        <fullName evidence="3">Type I pullulanase</fullName>
        <ecNumber evidence="3">3.2.1.41</ecNumber>
    </submittedName>
</protein>
<feature type="domain" description="Glycosyl hydrolase family 13 catalytic" evidence="2">
    <location>
        <begin position="158"/>
        <end position="556"/>
    </location>
</feature>
<dbReference type="InterPro" id="IPR011840">
    <property type="entry name" value="PulA_typeI"/>
</dbReference>
<dbReference type="RefSeq" id="WP_127199857.1">
    <property type="nucleotide sequence ID" value="NZ_RZNX01000005.1"/>
</dbReference>
<dbReference type="GO" id="GO:0005975">
    <property type="term" value="P:carbohydrate metabolic process"/>
    <property type="evidence" value="ECO:0007669"/>
    <property type="project" value="InterPro"/>
</dbReference>
<dbReference type="SUPFAM" id="SSF51445">
    <property type="entry name" value="(Trans)glycosidases"/>
    <property type="match status" value="1"/>
</dbReference>
<dbReference type="InterPro" id="IPR013783">
    <property type="entry name" value="Ig-like_fold"/>
</dbReference>
<dbReference type="InterPro" id="IPR006047">
    <property type="entry name" value="GH13_cat_dom"/>
</dbReference>
<dbReference type="InterPro" id="IPR013780">
    <property type="entry name" value="Glyco_hydro_b"/>
</dbReference>
<dbReference type="GO" id="GO:0051060">
    <property type="term" value="F:pullulanase activity"/>
    <property type="evidence" value="ECO:0007669"/>
    <property type="project" value="UniProtKB-EC"/>
</dbReference>
<organism evidence="3 4">
    <name type="scientific">Paenibacillus zeisoli</name>
    <dbReference type="NCBI Taxonomy" id="2496267"/>
    <lineage>
        <taxon>Bacteria</taxon>
        <taxon>Bacillati</taxon>
        <taxon>Bacillota</taxon>
        <taxon>Bacilli</taxon>
        <taxon>Bacillales</taxon>
        <taxon>Paenibacillaceae</taxon>
        <taxon>Paenibacillus</taxon>
    </lineage>
</organism>
<dbReference type="Pfam" id="PF21653">
    <property type="entry name" value="pulA_all-beta"/>
    <property type="match status" value="1"/>
</dbReference>
<dbReference type="Pfam" id="PF00128">
    <property type="entry name" value="Alpha-amylase"/>
    <property type="match status" value="1"/>
</dbReference>
<sequence>MSVQIDRNVHIDYGDPARTGGVSIFAPEFDDHFFYNGDDLGVRYSKDCCAFRLWAPTASEAFVVLYRTWDGRSDRLFPMTEDVQGTWTLKVNEDLKGYLYTYLVRIGDQWNEAADPYATAVAVNGDRAAIIDLAGTNPDRWTEDKPVFNKVTDAIIYEAHIRDFSIHPESGISHKGKYLGMTETGTRGPEGIKTGLDHILSLGVTHVQLLPFYDYSTESVDETRLDTPQYNWGYDPKNYNVPEGSYSTDPYQPEVRIRELKQLIQTLHDQGLRVIMDVVYNHVYDGYVVNFTKLVPGYYLRYNSQQEFSNGSGCGNDVASERKMMTKFIVESVLHWAKEYHVDGFRFDLMGLLDVDTMNEIRRRLDEIDPSLVTIGEGWIMETELPSHKRANQNQASQMPGIAFFNDVIRDAIRGHVFEAREKGFVSGGVGLEHAIKQGVTACIDFDDWIKGYAAEPTQTVTYAECHDNHTLWDKILVSVDGQENEIRRQMHRLGSSIVLTSQGIAFIHAGQEFCRSKVGFENSYNLPDEVNRLDWERCAEYRDDVEFMKELIKLRKEHPAFRLESSELIRKHLRFEASPSNTVAYTLRNHAGEDSAEHLYVVYNARRDKVSLQLPALGEWTILHGQERVRSVNSDMLEVEGIGMVVLAV</sequence>
<dbReference type="Pfam" id="PF02922">
    <property type="entry name" value="CBM_48"/>
    <property type="match status" value="1"/>
</dbReference>
<name>A0A3S1D867_9BACL</name>
<dbReference type="SMART" id="SM00642">
    <property type="entry name" value="Aamy"/>
    <property type="match status" value="1"/>
</dbReference>
<dbReference type="InterPro" id="IPR049117">
    <property type="entry name" value="pulA_all-beta"/>
</dbReference>